<dbReference type="EC" id="5.4.99.-" evidence="4"/>
<dbReference type="NCBIfam" id="TIGR00005">
    <property type="entry name" value="rluA_subfam"/>
    <property type="match status" value="1"/>
</dbReference>
<evidence type="ECO:0000256" key="2">
    <source>
        <dbReference type="ARBA" id="ARBA00010876"/>
    </source>
</evidence>
<dbReference type="SUPFAM" id="SSF55120">
    <property type="entry name" value="Pseudouridine synthase"/>
    <property type="match status" value="1"/>
</dbReference>
<dbReference type="Gene3D" id="3.30.2350.10">
    <property type="entry name" value="Pseudouridine synthase"/>
    <property type="match status" value="1"/>
</dbReference>
<evidence type="ECO:0000313" key="7">
    <source>
        <dbReference type="Proteomes" id="UP000247150"/>
    </source>
</evidence>
<comment type="similarity">
    <text evidence="2 4">Belongs to the pseudouridine synthase RluA family.</text>
</comment>
<dbReference type="InterPro" id="IPR050188">
    <property type="entry name" value="RluA_PseudoU_synthase"/>
</dbReference>
<dbReference type="PANTHER" id="PTHR21600:SF71">
    <property type="entry name" value="PSEUDOURIDINE SYNTHASE"/>
    <property type="match status" value="1"/>
</dbReference>
<dbReference type="GO" id="GO:0003723">
    <property type="term" value="F:RNA binding"/>
    <property type="evidence" value="ECO:0007669"/>
    <property type="project" value="InterPro"/>
</dbReference>
<dbReference type="EMBL" id="QGTW01000007">
    <property type="protein sequence ID" value="PWW27913.1"/>
    <property type="molecule type" value="Genomic_DNA"/>
</dbReference>
<organism evidence="6 7">
    <name type="scientific">Cytobacillus oceanisediminis</name>
    <dbReference type="NCBI Taxonomy" id="665099"/>
    <lineage>
        <taxon>Bacteria</taxon>
        <taxon>Bacillati</taxon>
        <taxon>Bacillota</taxon>
        <taxon>Bacilli</taxon>
        <taxon>Bacillales</taxon>
        <taxon>Bacillaceae</taxon>
        <taxon>Cytobacillus</taxon>
    </lineage>
</organism>
<dbReference type="AlphaFoldDB" id="A0A2V2ZU38"/>
<name>A0A2V2ZU38_9BACI</name>
<evidence type="ECO:0000256" key="1">
    <source>
        <dbReference type="ARBA" id="ARBA00000073"/>
    </source>
</evidence>
<sequence>MVKIKRFGEWCEILVPPEWEGYTVDFIFRTLWSAPKKQAHTMRMEKRVLVNEEPANWTKSLHTGDKLRLHFFQEEDFGVIPSYLDVDVLFEDDHLLVLNKPAGMDTHPNSPGQNNTLANAAAFHLQMQGEKRSIKHVHRLDRDTTGAVLFAKHSLAGAIMDKKLEEREIKRTYLALAHGKLQQKKGTIRESIGRDRHHPTRRRVSPKGQPAVTNFELIETYSRGNLSLIKCRLDTGRTHQIRVHLSHLGYPLAGDLLYGGQPVFPRQALHAVKLEIPHPFSDETIVCHAPFLDHPEIFKGVDPYAF</sequence>
<dbReference type="Pfam" id="PF00849">
    <property type="entry name" value="PseudoU_synth_2"/>
    <property type="match status" value="1"/>
</dbReference>
<feature type="domain" description="Pseudouridine synthase RsuA/RluA-like" evidence="5">
    <location>
        <begin position="94"/>
        <end position="247"/>
    </location>
</feature>
<dbReference type="PANTHER" id="PTHR21600">
    <property type="entry name" value="MITOCHONDRIAL RNA PSEUDOURIDINE SYNTHASE"/>
    <property type="match status" value="1"/>
</dbReference>
<proteinExistence type="inferred from homology"/>
<keyword evidence="4" id="KW-0413">Isomerase</keyword>
<dbReference type="CDD" id="cd02869">
    <property type="entry name" value="PseudoU_synth_RluA_like"/>
    <property type="match status" value="1"/>
</dbReference>
<dbReference type="OrthoDB" id="9807829at2"/>
<protein>
    <recommendedName>
        <fullName evidence="4">Pseudouridine synthase</fullName>
        <ecNumber evidence="4">5.4.99.-</ecNumber>
    </recommendedName>
</protein>
<dbReference type="GO" id="GO:0140098">
    <property type="term" value="F:catalytic activity, acting on RNA"/>
    <property type="evidence" value="ECO:0007669"/>
    <property type="project" value="UniProtKB-ARBA"/>
</dbReference>
<comment type="caution">
    <text evidence="6">The sequence shown here is derived from an EMBL/GenBank/DDBJ whole genome shotgun (WGS) entry which is preliminary data.</text>
</comment>
<evidence type="ECO:0000256" key="4">
    <source>
        <dbReference type="RuleBase" id="RU362028"/>
    </source>
</evidence>
<dbReference type="InterPro" id="IPR006225">
    <property type="entry name" value="PsdUridine_synth_RluC/D"/>
</dbReference>
<dbReference type="RefSeq" id="WP_110065541.1">
    <property type="nucleotide sequence ID" value="NZ_QGTW01000007.1"/>
</dbReference>
<dbReference type="GO" id="GO:0000455">
    <property type="term" value="P:enzyme-directed rRNA pseudouridine synthesis"/>
    <property type="evidence" value="ECO:0007669"/>
    <property type="project" value="TreeGrafter"/>
</dbReference>
<comment type="catalytic activity">
    <reaction evidence="1 4">
        <text>a uridine in RNA = a pseudouridine in RNA</text>
        <dbReference type="Rhea" id="RHEA:48348"/>
        <dbReference type="Rhea" id="RHEA-COMP:12068"/>
        <dbReference type="Rhea" id="RHEA-COMP:12069"/>
        <dbReference type="ChEBI" id="CHEBI:65314"/>
        <dbReference type="ChEBI" id="CHEBI:65315"/>
    </reaction>
</comment>
<evidence type="ECO:0000313" key="6">
    <source>
        <dbReference type="EMBL" id="PWW27913.1"/>
    </source>
</evidence>
<evidence type="ECO:0000256" key="3">
    <source>
        <dbReference type="PIRSR" id="PIRSR606225-1"/>
    </source>
</evidence>
<dbReference type="InterPro" id="IPR006224">
    <property type="entry name" value="PsdUridine_synth_RluA-like_CS"/>
</dbReference>
<reference evidence="6 7" key="1">
    <citation type="submission" date="2018-05" db="EMBL/GenBank/DDBJ databases">
        <title>Freshwater and sediment microbial communities from various areas in North America, analyzing microbe dynamics in response to fracking.</title>
        <authorList>
            <person name="Lamendella R."/>
        </authorList>
    </citation>
    <scope>NUCLEOTIDE SEQUENCE [LARGE SCALE GENOMIC DNA]</scope>
    <source>
        <strain evidence="6 7">15_TX</strain>
    </source>
</reference>
<dbReference type="InterPro" id="IPR020103">
    <property type="entry name" value="PsdUridine_synth_cat_dom_sf"/>
</dbReference>
<gene>
    <name evidence="6" type="ORF">DFO73_107226</name>
</gene>
<dbReference type="Proteomes" id="UP000247150">
    <property type="component" value="Unassembled WGS sequence"/>
</dbReference>
<feature type="active site" evidence="3">
    <location>
        <position position="141"/>
    </location>
</feature>
<dbReference type="InterPro" id="IPR006145">
    <property type="entry name" value="PsdUridine_synth_RsuA/RluA"/>
</dbReference>
<evidence type="ECO:0000259" key="5">
    <source>
        <dbReference type="Pfam" id="PF00849"/>
    </source>
</evidence>
<accession>A0A2V2ZU38</accession>
<dbReference type="GO" id="GO:0009982">
    <property type="term" value="F:pseudouridine synthase activity"/>
    <property type="evidence" value="ECO:0007669"/>
    <property type="project" value="InterPro"/>
</dbReference>
<dbReference type="PROSITE" id="PS01129">
    <property type="entry name" value="PSI_RLU"/>
    <property type="match status" value="1"/>
</dbReference>
<comment type="function">
    <text evidence="4">Responsible for synthesis of pseudouridine from uracil.</text>
</comment>